<comment type="caution">
    <text evidence="7">The sequence shown here is derived from an EMBL/GenBank/DDBJ whole genome shotgun (WGS) entry which is preliminary data.</text>
</comment>
<dbReference type="PANTHER" id="PTHR11078:SF3">
    <property type="entry name" value="ANTITERMINATION NUSB DOMAIN-CONTAINING PROTEIN"/>
    <property type="match status" value="1"/>
</dbReference>
<dbReference type="RefSeq" id="WP_106290839.1">
    <property type="nucleotide sequence ID" value="NZ_PVTH01000001.1"/>
</dbReference>
<dbReference type="NCBIfam" id="TIGR01951">
    <property type="entry name" value="nusB"/>
    <property type="match status" value="1"/>
</dbReference>
<keyword evidence="5" id="KW-0804">Transcription</keyword>
<evidence type="ECO:0000313" key="8">
    <source>
        <dbReference type="Proteomes" id="UP000238034"/>
    </source>
</evidence>
<keyword evidence="4" id="KW-0805">Transcription regulation</keyword>
<evidence type="ECO:0000256" key="5">
    <source>
        <dbReference type="ARBA" id="ARBA00023163"/>
    </source>
</evidence>
<keyword evidence="8" id="KW-1185">Reference proteome</keyword>
<dbReference type="Gene3D" id="1.10.940.10">
    <property type="entry name" value="NusB-like"/>
    <property type="match status" value="1"/>
</dbReference>
<feature type="domain" description="NusB/RsmB/TIM44" evidence="6">
    <location>
        <begin position="202"/>
        <end position="297"/>
    </location>
</feature>
<dbReference type="InterPro" id="IPR035926">
    <property type="entry name" value="NusB-like_sf"/>
</dbReference>
<dbReference type="PANTHER" id="PTHR11078">
    <property type="entry name" value="N UTILIZATION SUBSTANCE PROTEIN B-RELATED"/>
    <property type="match status" value="1"/>
</dbReference>
<accession>A0A2T0UBY9</accession>
<dbReference type="EMBL" id="PVTH01000001">
    <property type="protein sequence ID" value="PRY55433.1"/>
    <property type="molecule type" value="Genomic_DNA"/>
</dbReference>
<keyword evidence="2" id="KW-0889">Transcription antitermination</keyword>
<dbReference type="InterPro" id="IPR011605">
    <property type="entry name" value="NusB_fam"/>
</dbReference>
<dbReference type="GO" id="GO:0005829">
    <property type="term" value="C:cytosol"/>
    <property type="evidence" value="ECO:0007669"/>
    <property type="project" value="TreeGrafter"/>
</dbReference>
<protein>
    <submittedName>
        <fullName evidence="7">NusB antitermination factor</fullName>
    </submittedName>
</protein>
<dbReference type="InterPro" id="IPR006027">
    <property type="entry name" value="NusB_RsmB_TIM44"/>
</dbReference>
<dbReference type="GO" id="GO:0031564">
    <property type="term" value="P:transcription antitermination"/>
    <property type="evidence" value="ECO:0007669"/>
    <property type="project" value="UniProtKB-KW"/>
</dbReference>
<evidence type="ECO:0000313" key="7">
    <source>
        <dbReference type="EMBL" id="PRY55433.1"/>
    </source>
</evidence>
<reference evidence="7 8" key="1">
    <citation type="submission" date="2018-03" db="EMBL/GenBank/DDBJ databases">
        <title>Genomic Encyclopedia of Type Strains, Phase III (KMG-III): the genomes of soil and plant-associated and newly described type strains.</title>
        <authorList>
            <person name="Whitman W."/>
        </authorList>
    </citation>
    <scope>NUCLEOTIDE SEQUENCE [LARGE SCALE GENOMIC DNA]</scope>
    <source>
        <strain evidence="7 8">CGMCC 1.9313</strain>
    </source>
</reference>
<evidence type="ECO:0000256" key="3">
    <source>
        <dbReference type="ARBA" id="ARBA00022884"/>
    </source>
</evidence>
<gene>
    <name evidence="7" type="ORF">B0I27_101403</name>
</gene>
<dbReference type="AlphaFoldDB" id="A0A2T0UBY9"/>
<dbReference type="Proteomes" id="UP000238034">
    <property type="component" value="Unassembled WGS sequence"/>
</dbReference>
<dbReference type="OrthoDB" id="9787568at2"/>
<dbReference type="GO" id="GO:0003723">
    <property type="term" value="F:RNA binding"/>
    <property type="evidence" value="ECO:0007669"/>
    <property type="project" value="UniProtKB-KW"/>
</dbReference>
<evidence type="ECO:0000259" key="6">
    <source>
        <dbReference type="Pfam" id="PF01029"/>
    </source>
</evidence>
<keyword evidence="3" id="KW-0694">RNA-binding</keyword>
<evidence type="ECO:0000256" key="2">
    <source>
        <dbReference type="ARBA" id="ARBA00022814"/>
    </source>
</evidence>
<dbReference type="SUPFAM" id="SSF48013">
    <property type="entry name" value="NusB-like"/>
    <property type="match status" value="1"/>
</dbReference>
<name>A0A2T0UBY9_9SPHI</name>
<organism evidence="7 8">
    <name type="scientific">Arcticibacter pallidicorallinus</name>
    <dbReference type="NCBI Taxonomy" id="1259464"/>
    <lineage>
        <taxon>Bacteria</taxon>
        <taxon>Pseudomonadati</taxon>
        <taxon>Bacteroidota</taxon>
        <taxon>Sphingobacteriia</taxon>
        <taxon>Sphingobacteriales</taxon>
        <taxon>Sphingobacteriaceae</taxon>
        <taxon>Arcticibacter</taxon>
    </lineage>
</organism>
<proteinExistence type="inferred from homology"/>
<evidence type="ECO:0000256" key="1">
    <source>
        <dbReference type="ARBA" id="ARBA00005952"/>
    </source>
</evidence>
<evidence type="ECO:0000256" key="4">
    <source>
        <dbReference type="ARBA" id="ARBA00023015"/>
    </source>
</evidence>
<sequence length="315" mass="36478">MLNRRQLRVKVLQVLYAYNSSEDKVVKVFEKKLLESVDEVYEMYIHLLGLLVDVADYVLVDADERANKHRPSESDLNANTKLNTNKFIQLLRENPAFQINAKKYSLASSLDLEVTKQIFNILKDSETYQNYLESEDTSLRAEKDIIKYIYKKIIRVTPGIEQTFEEKFINWPVDKEVLEAMLAKTFSNFQSEVATENKLALISSSWSEDREFILDLFSRVIAFDEEFQRFISDKTKNWDADRIAIIDILLMKMAIAELIHFQGIPVKVTMNEYIEIAKEFSTPKSNLFINGILDKILADLKAAGKIRKVGRGLIE</sequence>
<dbReference type="Pfam" id="PF01029">
    <property type="entry name" value="NusB"/>
    <property type="match status" value="1"/>
</dbReference>
<dbReference type="GO" id="GO:0006353">
    <property type="term" value="P:DNA-templated transcription termination"/>
    <property type="evidence" value="ECO:0007669"/>
    <property type="project" value="InterPro"/>
</dbReference>
<comment type="similarity">
    <text evidence="1">Belongs to the NusB family.</text>
</comment>